<dbReference type="InterPro" id="IPR001902">
    <property type="entry name" value="SLC26A/SulP_fam"/>
</dbReference>
<dbReference type="PANTHER" id="PTHR11814">
    <property type="entry name" value="SULFATE TRANSPORTER"/>
    <property type="match status" value="1"/>
</dbReference>
<evidence type="ECO:0000256" key="1">
    <source>
        <dbReference type="ARBA" id="ARBA00004141"/>
    </source>
</evidence>
<keyword evidence="2 5" id="KW-0812">Transmembrane</keyword>
<comment type="caution">
    <text evidence="7">The sequence shown here is derived from an EMBL/GenBank/DDBJ whole genome shotgun (WGS) entry which is preliminary data.</text>
</comment>
<feature type="transmembrane region" description="Helical" evidence="5">
    <location>
        <begin position="338"/>
        <end position="371"/>
    </location>
</feature>
<feature type="transmembrane region" description="Helical" evidence="5">
    <location>
        <begin position="12"/>
        <end position="32"/>
    </location>
</feature>
<reference evidence="7 8" key="1">
    <citation type="submission" date="2018-07" db="EMBL/GenBank/DDBJ databases">
        <title>Genomic Encyclopedia of Type Strains, Phase IV (KMG-IV): sequencing the most valuable type-strain genomes for metagenomic binning, comparative biology and taxonomic classification.</title>
        <authorList>
            <person name="Goeker M."/>
        </authorList>
    </citation>
    <scope>NUCLEOTIDE SEQUENCE [LARGE SCALE GENOMIC DNA]</scope>
    <source>
        <strain evidence="7 8">DSM 4134</strain>
    </source>
</reference>
<keyword evidence="4 5" id="KW-0472">Membrane</keyword>
<feature type="transmembrane region" description="Helical" evidence="5">
    <location>
        <begin position="161"/>
        <end position="186"/>
    </location>
</feature>
<proteinExistence type="predicted"/>
<feature type="transmembrane region" description="Helical" evidence="5">
    <location>
        <begin position="261"/>
        <end position="283"/>
    </location>
</feature>
<name>A0A3D9KZD5_MARFU</name>
<dbReference type="OrthoDB" id="9769739at2"/>
<dbReference type="Pfam" id="PF00916">
    <property type="entry name" value="Sulfate_transp"/>
    <property type="match status" value="1"/>
</dbReference>
<feature type="transmembrane region" description="Helical" evidence="5">
    <location>
        <begin position="198"/>
        <end position="218"/>
    </location>
</feature>
<evidence type="ECO:0000259" key="6">
    <source>
        <dbReference type="Pfam" id="PF00916"/>
    </source>
</evidence>
<feature type="transmembrane region" description="Helical" evidence="5">
    <location>
        <begin position="304"/>
        <end position="326"/>
    </location>
</feature>
<keyword evidence="3 5" id="KW-1133">Transmembrane helix</keyword>
<dbReference type="Proteomes" id="UP000256779">
    <property type="component" value="Unassembled WGS sequence"/>
</dbReference>
<dbReference type="RefSeq" id="WP_115869294.1">
    <property type="nucleotide sequence ID" value="NZ_QREG01000017.1"/>
</dbReference>
<feature type="domain" description="SLC26A/SulP transporter" evidence="6">
    <location>
        <begin position="9"/>
        <end position="392"/>
    </location>
</feature>
<keyword evidence="8" id="KW-1185">Reference proteome</keyword>
<evidence type="ECO:0000313" key="7">
    <source>
        <dbReference type="EMBL" id="RED95659.1"/>
    </source>
</evidence>
<evidence type="ECO:0000256" key="2">
    <source>
        <dbReference type="ARBA" id="ARBA00022692"/>
    </source>
</evidence>
<feature type="transmembrane region" description="Helical" evidence="5">
    <location>
        <begin position="392"/>
        <end position="423"/>
    </location>
</feature>
<evidence type="ECO:0000313" key="8">
    <source>
        <dbReference type="Proteomes" id="UP000256779"/>
    </source>
</evidence>
<feature type="transmembrane region" description="Helical" evidence="5">
    <location>
        <begin position="62"/>
        <end position="80"/>
    </location>
</feature>
<comment type="subcellular location">
    <subcellularLocation>
        <location evidence="1">Membrane</location>
        <topology evidence="1">Multi-pass membrane protein</topology>
    </subcellularLocation>
</comment>
<sequence length="518" mass="55529">MKQYFGSNLKNDLPAGLVVALVALPLCLGIALASGAPLFGGLIAGIVGGLVVGLFSGSQLSVSGPAAGLTVIVLNAIDTLGTYESFLLAVFLAGLIQFTLGMLQAGIIGHFFPSSVIKGMLSAIGLILILKQIPHALGDDQDYEGDESFYQPDGENTFTEIILAIQNIDMGALIISGIALGILIMWERPFMKKQKWTSIVPGALVAVVWGMAANSILFPKMLPNLVLSAKHMVALPVAGSVSEFVDFLTAPDFSQFANPDIYVVAVTIAIIASLETLLSLDAVDKLDPYKRIAPTNTELKAQGIGNMVSGLLGGLPLTAVIVRSTANVSSGGKTKVSAIFHGFLLIMSVMFFPDVLNLIPLSALAAVLLVVGYKLAKPSIFKGLYAKGTSQFIPYVITIVAILFTDLLIGITIGIIVGLFYVLKTNLHKAITLKEVGEQEYIIRLEKDVSFLNKAFLRRTLRQIPDESHVVFDETESIFIDEDILETIEDFKHTAKNKNITMEIKQPRGSNNPKLANV</sequence>
<accession>A0A3D9KZD5</accession>
<evidence type="ECO:0000256" key="3">
    <source>
        <dbReference type="ARBA" id="ARBA00022989"/>
    </source>
</evidence>
<evidence type="ECO:0000256" key="4">
    <source>
        <dbReference type="ARBA" id="ARBA00023136"/>
    </source>
</evidence>
<dbReference type="InterPro" id="IPR011547">
    <property type="entry name" value="SLC26A/SulP_dom"/>
</dbReference>
<dbReference type="AlphaFoldDB" id="A0A3D9KZD5"/>
<dbReference type="GO" id="GO:0016020">
    <property type="term" value="C:membrane"/>
    <property type="evidence" value="ECO:0007669"/>
    <property type="project" value="UniProtKB-SubCell"/>
</dbReference>
<dbReference type="GO" id="GO:0055085">
    <property type="term" value="P:transmembrane transport"/>
    <property type="evidence" value="ECO:0007669"/>
    <property type="project" value="InterPro"/>
</dbReference>
<gene>
    <name evidence="7" type="ORF">C7460_117109</name>
</gene>
<feature type="transmembrane region" description="Helical" evidence="5">
    <location>
        <begin position="86"/>
        <end position="103"/>
    </location>
</feature>
<protein>
    <submittedName>
        <fullName evidence="7">MFS superfamily sulfate permease-like transporter</fullName>
    </submittedName>
</protein>
<dbReference type="EMBL" id="QREG01000017">
    <property type="protein sequence ID" value="RED95659.1"/>
    <property type="molecule type" value="Genomic_DNA"/>
</dbReference>
<evidence type="ECO:0000256" key="5">
    <source>
        <dbReference type="SAM" id="Phobius"/>
    </source>
</evidence>
<organism evidence="7 8">
    <name type="scientific">Marinoscillum furvescens DSM 4134</name>
    <dbReference type="NCBI Taxonomy" id="1122208"/>
    <lineage>
        <taxon>Bacteria</taxon>
        <taxon>Pseudomonadati</taxon>
        <taxon>Bacteroidota</taxon>
        <taxon>Cytophagia</taxon>
        <taxon>Cytophagales</taxon>
        <taxon>Reichenbachiellaceae</taxon>
        <taxon>Marinoscillum</taxon>
    </lineage>
</organism>